<dbReference type="Proteomes" id="UP000704762">
    <property type="component" value="Unassembled WGS sequence"/>
</dbReference>
<dbReference type="EMBL" id="JAFBCF010000001">
    <property type="protein sequence ID" value="MBM7800721.1"/>
    <property type="molecule type" value="Genomic_DNA"/>
</dbReference>
<reference evidence="2 3" key="1">
    <citation type="submission" date="2021-01" db="EMBL/GenBank/DDBJ databases">
        <title>Sequencing the genomes of 1000 actinobacteria strains.</title>
        <authorList>
            <person name="Klenk H.-P."/>
        </authorList>
    </citation>
    <scope>NUCLEOTIDE SEQUENCE [LARGE SCALE GENOMIC DNA]</scope>
    <source>
        <strain evidence="2 3">DSM 18662</strain>
    </source>
</reference>
<accession>A0ABS2RNY1</accession>
<dbReference type="InterPro" id="IPR013693">
    <property type="entry name" value="SpoIID/LytB_N"/>
</dbReference>
<gene>
    <name evidence="2" type="ORF">JOE57_003642</name>
</gene>
<keyword evidence="3" id="KW-1185">Reference proteome</keyword>
<dbReference type="InterPro" id="IPR013486">
    <property type="entry name" value="SpoIID/LytB"/>
</dbReference>
<proteinExistence type="predicted"/>
<evidence type="ECO:0000313" key="2">
    <source>
        <dbReference type="EMBL" id="MBM7800721.1"/>
    </source>
</evidence>
<dbReference type="RefSeq" id="WP_204920066.1">
    <property type="nucleotide sequence ID" value="NZ_BAAAQP010000003.1"/>
</dbReference>
<feature type="domain" description="Sporulation stage II protein D amidase enhancer LytB N-terminal" evidence="1">
    <location>
        <begin position="216"/>
        <end position="315"/>
    </location>
</feature>
<organism evidence="2 3">
    <name type="scientific">Microlunatus panaciterrae</name>
    <dbReference type="NCBI Taxonomy" id="400768"/>
    <lineage>
        <taxon>Bacteria</taxon>
        <taxon>Bacillati</taxon>
        <taxon>Actinomycetota</taxon>
        <taxon>Actinomycetes</taxon>
        <taxon>Propionibacteriales</taxon>
        <taxon>Propionibacteriaceae</taxon>
        <taxon>Microlunatus</taxon>
    </lineage>
</organism>
<dbReference type="InterPro" id="IPR006311">
    <property type="entry name" value="TAT_signal"/>
</dbReference>
<sequence>MITEVPATPSATTGTSATVRRVRRRLLAAAGAALSVLLGCQLLAPSPAAADSAVLPQDGTFTLNGAGFGHGWGMSQYGAEGAARQGLSWQQILNFYYPGTTLSSLPKSTKIRVWITADYDHDTRVVASPGLKVLGAGGTSLVLPTGSSYAYWRIMESDSALKLKYRSATGSWKTLQTTLTGTSWGFENTAKIVAVQLPNGTVRELRGRVSAVLSGGVIKTVNRLTMEQYLQSVVPSEMPTSWDRDAVATQAVAARSFAARTQANTSSRASYDVCDTTACQVYSGYATVSGGRRTIRETAAGNAAVAATAGQVLKYGSTIAFTQFASSNGGHTAQGDFPYLSAHPDPYDGVVVSNAWSRKITAATVARVWPSVGTVRQLQVTVRDGAGRYGGRVKTIKIIGSNSTLSVSGGSFQSVFGLRSTLFTITGAVPPAAAPVAKVTTTGSCVDGGGITWKTKAVWGSTYTGADGIKRVRIDYAGWTTRARTVATDSTVRSYTGSGVRLQTLNRTRSLDYRLGTVYDARNPLNPPSAPGKAKIRISVGKDRDGKPRCTVTHVQPKQ</sequence>
<protein>
    <submittedName>
        <fullName evidence="2">SpoIID/LytB domain protein</fullName>
    </submittedName>
</protein>
<dbReference type="Pfam" id="PF08486">
    <property type="entry name" value="SpoIID"/>
    <property type="match status" value="1"/>
</dbReference>
<dbReference type="NCBIfam" id="TIGR02669">
    <property type="entry name" value="SpoIID_LytB"/>
    <property type="match status" value="1"/>
</dbReference>
<evidence type="ECO:0000313" key="3">
    <source>
        <dbReference type="Proteomes" id="UP000704762"/>
    </source>
</evidence>
<dbReference type="PROSITE" id="PS51318">
    <property type="entry name" value="TAT"/>
    <property type="match status" value="1"/>
</dbReference>
<comment type="caution">
    <text evidence="2">The sequence shown here is derived from an EMBL/GenBank/DDBJ whole genome shotgun (WGS) entry which is preliminary data.</text>
</comment>
<evidence type="ECO:0000259" key="1">
    <source>
        <dbReference type="Pfam" id="PF08486"/>
    </source>
</evidence>
<name>A0ABS2RNY1_9ACTN</name>